<dbReference type="SMART" id="SM00854">
    <property type="entry name" value="PGA_cap"/>
    <property type="match status" value="1"/>
</dbReference>
<dbReference type="InterPro" id="IPR052169">
    <property type="entry name" value="CW_Biosynth-Accessory"/>
</dbReference>
<dbReference type="AlphaFoldDB" id="A0A8J3NL09"/>
<evidence type="ECO:0000313" key="3">
    <source>
        <dbReference type="EMBL" id="GIF85015.1"/>
    </source>
</evidence>
<sequence length="322" mass="34129">MKVVLAGDTMLGRCVAERLTIGHAAYEEIVTGAVREITAGADLCVVNLECCISERGEPWPAPGKPFFFRAPPRAAGLLAWLGVDCVTLANNHALDFGVQALGDTLEHLERAGIAVVGAGPDLARARAWRLLEAGGMRVGVLGVTDHPADFAATELGPGVAYADLRDGVPEWLSELVAEMAAQVDVALVTPHWGPNLTPGPVPHVREAATQLLAAGATLVAGHSAHVFHGVQGPVLYDMGDFVDDYAVDPRLRNDLGLLFEVTVDAHGPVSAEAVPLALDFTRTRPAVPHEAEWVGWRFGKACAEFGTQVTVTEQGRLQVPLR</sequence>
<evidence type="ECO:0000256" key="1">
    <source>
        <dbReference type="ARBA" id="ARBA00005662"/>
    </source>
</evidence>
<name>A0A8J3NL09_9ACTN</name>
<evidence type="ECO:0000313" key="4">
    <source>
        <dbReference type="Proteomes" id="UP000601223"/>
    </source>
</evidence>
<protein>
    <submittedName>
        <fullName evidence="3">Capsular polysaccharide biosynthesis protein</fullName>
    </submittedName>
</protein>
<gene>
    <name evidence="3" type="ORF">Cba03nite_63640</name>
</gene>
<dbReference type="PANTHER" id="PTHR33393:SF13">
    <property type="entry name" value="PGA BIOSYNTHESIS PROTEIN CAPA"/>
    <property type="match status" value="1"/>
</dbReference>
<accession>A0A8J3NL09</accession>
<dbReference type="InterPro" id="IPR029052">
    <property type="entry name" value="Metallo-depent_PP-like"/>
</dbReference>
<dbReference type="Proteomes" id="UP000601223">
    <property type="component" value="Unassembled WGS sequence"/>
</dbReference>
<dbReference type="Pfam" id="PF09587">
    <property type="entry name" value="PGA_cap"/>
    <property type="match status" value="1"/>
</dbReference>
<dbReference type="InterPro" id="IPR019079">
    <property type="entry name" value="Capsule_synth_CapA"/>
</dbReference>
<comment type="similarity">
    <text evidence="1">Belongs to the CapA family.</text>
</comment>
<reference evidence="3 4" key="1">
    <citation type="submission" date="2021-01" db="EMBL/GenBank/DDBJ databases">
        <title>Whole genome shotgun sequence of Catellatospora bangladeshensis NBRC 107357.</title>
        <authorList>
            <person name="Komaki H."/>
            <person name="Tamura T."/>
        </authorList>
    </citation>
    <scope>NUCLEOTIDE SEQUENCE [LARGE SCALE GENOMIC DNA]</scope>
    <source>
        <strain evidence="3 4">NBRC 107357</strain>
    </source>
</reference>
<dbReference type="PANTHER" id="PTHR33393">
    <property type="entry name" value="POLYGLUTAMINE SYNTHESIS ACCESSORY PROTEIN RV0574C-RELATED"/>
    <property type="match status" value="1"/>
</dbReference>
<dbReference type="SUPFAM" id="SSF56300">
    <property type="entry name" value="Metallo-dependent phosphatases"/>
    <property type="match status" value="1"/>
</dbReference>
<dbReference type="Gene3D" id="3.60.21.10">
    <property type="match status" value="1"/>
</dbReference>
<keyword evidence="4" id="KW-1185">Reference proteome</keyword>
<feature type="domain" description="Capsule synthesis protein CapA" evidence="2">
    <location>
        <begin position="2"/>
        <end position="245"/>
    </location>
</feature>
<dbReference type="RefSeq" id="WP_203754163.1">
    <property type="nucleotide sequence ID" value="NZ_BONF01000042.1"/>
</dbReference>
<dbReference type="CDD" id="cd07381">
    <property type="entry name" value="MPP_CapA"/>
    <property type="match status" value="1"/>
</dbReference>
<dbReference type="EMBL" id="BONF01000042">
    <property type="protein sequence ID" value="GIF85015.1"/>
    <property type="molecule type" value="Genomic_DNA"/>
</dbReference>
<organism evidence="3 4">
    <name type="scientific">Catellatospora bangladeshensis</name>
    <dbReference type="NCBI Taxonomy" id="310355"/>
    <lineage>
        <taxon>Bacteria</taxon>
        <taxon>Bacillati</taxon>
        <taxon>Actinomycetota</taxon>
        <taxon>Actinomycetes</taxon>
        <taxon>Micromonosporales</taxon>
        <taxon>Micromonosporaceae</taxon>
        <taxon>Catellatospora</taxon>
    </lineage>
</organism>
<proteinExistence type="inferred from homology"/>
<evidence type="ECO:0000259" key="2">
    <source>
        <dbReference type="SMART" id="SM00854"/>
    </source>
</evidence>
<comment type="caution">
    <text evidence="3">The sequence shown here is derived from an EMBL/GenBank/DDBJ whole genome shotgun (WGS) entry which is preliminary data.</text>
</comment>